<dbReference type="EMBL" id="DRLF01000109">
    <property type="protein sequence ID" value="HEC05773.1"/>
    <property type="molecule type" value="Genomic_DNA"/>
</dbReference>
<gene>
    <name evidence="1" type="ORF">ENJ12_02905</name>
</gene>
<evidence type="ECO:0000313" key="1">
    <source>
        <dbReference type="EMBL" id="HEC05773.1"/>
    </source>
</evidence>
<proteinExistence type="predicted"/>
<protein>
    <submittedName>
        <fullName evidence="1">Uncharacterized protein</fullName>
    </submittedName>
</protein>
<dbReference type="InterPro" id="IPR047879">
    <property type="entry name" value="YjiT"/>
</dbReference>
<organism evidence="1">
    <name type="scientific">Thiolapillus brandeum</name>
    <dbReference type="NCBI Taxonomy" id="1076588"/>
    <lineage>
        <taxon>Bacteria</taxon>
        <taxon>Pseudomonadati</taxon>
        <taxon>Pseudomonadota</taxon>
        <taxon>Gammaproteobacteria</taxon>
        <taxon>Chromatiales</taxon>
        <taxon>Sedimenticolaceae</taxon>
        <taxon>Thiolapillus</taxon>
    </lineage>
</organism>
<comment type="caution">
    <text evidence="1">The sequence shown here is derived from an EMBL/GenBank/DDBJ whole genome shotgun (WGS) entry which is preliminary data.</text>
</comment>
<accession>A0A831RWS4</accession>
<sequence>MNIERQGDCARLVLSDEVPNDLVQVEVTLAWPDRSPLTLCLPVPRVGGAFTYGGLPLPREALIALDRLGAYRAEARGPDPGRYYIEVDVTATGGLDPDLRKLLWLRHSLKKRGDGVHEAILHPIQEPVGELMAMAADTDVRARLVLYGEARRDLHRIQVARYDMMLEPDRENNCVRLPGEALRKLGEGWQDRVTVEMLPLWRPDEEPRKLSALEEFAGTAWAIPDDLESGPWWVIGRDAGWTRFRPLLWTINREDEARPEVHSGEVGLANAVCEPDVESRVQLMDDLIRCLCEDMHHPDWDGIKSYLRLTKEHPAHTLEIMNAMVRHPESLVHLLMRSIDQDDLEQAWKLEREMPFAWWLIPAAKWQLVAQRYFYSLADSLADLEDRKQIVEKVFLDTIERLGAQAHWLQVLCDWIQESVFPGMEPRTPEWKIVRSNPQGLLCQVPLLVEEMRRELMERIEPGIKWPNGVRVREQAQSLREDLRFGDCGYRRDVFCAPFVAAMYFLQEEECPRSLVLELRRLRAFDQEWFDHSFALMICQGLASVLPGDKK</sequence>
<dbReference type="Proteomes" id="UP000886339">
    <property type="component" value="Unassembled WGS sequence"/>
</dbReference>
<dbReference type="NCBIfam" id="NF038336">
    <property type="entry name" value="YjiT_fam"/>
    <property type="match status" value="1"/>
</dbReference>
<name>A0A831RWS4_9GAMM</name>
<dbReference type="AlphaFoldDB" id="A0A831RWS4"/>
<reference evidence="1" key="1">
    <citation type="journal article" date="2020" name="mSystems">
        <title>Genome- and Community-Level Interaction Insights into Carbon Utilization and Element Cycling Functions of Hydrothermarchaeota in Hydrothermal Sediment.</title>
        <authorList>
            <person name="Zhou Z."/>
            <person name="Liu Y."/>
            <person name="Xu W."/>
            <person name="Pan J."/>
            <person name="Luo Z.H."/>
            <person name="Li M."/>
        </authorList>
    </citation>
    <scope>NUCLEOTIDE SEQUENCE [LARGE SCALE GENOMIC DNA]</scope>
    <source>
        <strain evidence="1">HyVt-458</strain>
    </source>
</reference>